<dbReference type="GeneID" id="64600639"/>
<name>A0A9P7AMU0_9AGAM</name>
<protein>
    <submittedName>
        <fullName evidence="1">Uncharacterized protein</fullName>
    </submittedName>
</protein>
<evidence type="ECO:0000313" key="2">
    <source>
        <dbReference type="Proteomes" id="UP000719766"/>
    </source>
</evidence>
<organism evidence="1 2">
    <name type="scientific">Suillus plorans</name>
    <dbReference type="NCBI Taxonomy" id="116603"/>
    <lineage>
        <taxon>Eukaryota</taxon>
        <taxon>Fungi</taxon>
        <taxon>Dikarya</taxon>
        <taxon>Basidiomycota</taxon>
        <taxon>Agaricomycotina</taxon>
        <taxon>Agaricomycetes</taxon>
        <taxon>Agaricomycetidae</taxon>
        <taxon>Boletales</taxon>
        <taxon>Suillineae</taxon>
        <taxon>Suillaceae</taxon>
        <taxon>Suillus</taxon>
    </lineage>
</organism>
<dbReference type="PANTHER" id="PTHR33266:SF1">
    <property type="entry name" value="F-BOX DOMAIN-CONTAINING PROTEIN"/>
    <property type="match status" value="1"/>
</dbReference>
<dbReference type="AlphaFoldDB" id="A0A9P7AMU0"/>
<dbReference type="RefSeq" id="XP_041158463.1">
    <property type="nucleotide sequence ID" value="XM_041306875.1"/>
</dbReference>
<comment type="caution">
    <text evidence="1">The sequence shown here is derived from an EMBL/GenBank/DDBJ whole genome shotgun (WGS) entry which is preliminary data.</text>
</comment>
<proteinExistence type="predicted"/>
<dbReference type="PANTHER" id="PTHR33266">
    <property type="entry name" value="CHROMOSOME 15, WHOLE GENOME SHOTGUN SEQUENCE"/>
    <property type="match status" value="1"/>
</dbReference>
<keyword evidence="2" id="KW-1185">Reference proteome</keyword>
<evidence type="ECO:0000313" key="1">
    <source>
        <dbReference type="EMBL" id="KAG1791698.1"/>
    </source>
</evidence>
<sequence>MNLNRWKTYMQKEIIDGVLLLAAQKLCKSVRFDSKATDQALAVLSQRSSLNICLGHPHVISYLKTGVASHLWICFSMTEDRFWSFTGYPSEPLLSCVAAMLLHEAPKHLKNALQVLREKVDGGMVDIGQTRELTSRLLLLLAKDLCIRQSDPSEGMVQDLQYSRSVDAELLDCQKVSIVEFLEYLFGPTFWSKAGGEAKTTFQRAYINFLHWLPMSEFIFPPLPVADDSKHTTVEKSR</sequence>
<accession>A0A9P7AMU0</accession>
<dbReference type="EMBL" id="JABBWE010000041">
    <property type="protein sequence ID" value="KAG1791698.1"/>
    <property type="molecule type" value="Genomic_DNA"/>
</dbReference>
<dbReference type="OrthoDB" id="2689159at2759"/>
<dbReference type="Proteomes" id="UP000719766">
    <property type="component" value="Unassembled WGS sequence"/>
</dbReference>
<reference evidence="1" key="1">
    <citation type="journal article" date="2020" name="New Phytol.">
        <title>Comparative genomics reveals dynamic genome evolution in host specialist ectomycorrhizal fungi.</title>
        <authorList>
            <person name="Lofgren L.A."/>
            <person name="Nguyen N.H."/>
            <person name="Vilgalys R."/>
            <person name="Ruytinx J."/>
            <person name="Liao H.L."/>
            <person name="Branco S."/>
            <person name="Kuo A."/>
            <person name="LaButti K."/>
            <person name="Lipzen A."/>
            <person name="Andreopoulos W."/>
            <person name="Pangilinan J."/>
            <person name="Riley R."/>
            <person name="Hundley H."/>
            <person name="Na H."/>
            <person name="Barry K."/>
            <person name="Grigoriev I.V."/>
            <person name="Stajich J.E."/>
            <person name="Kennedy P.G."/>
        </authorList>
    </citation>
    <scope>NUCLEOTIDE SEQUENCE</scope>
    <source>
        <strain evidence="1">S12</strain>
    </source>
</reference>
<gene>
    <name evidence="1" type="ORF">HD556DRAFT_1445054</name>
</gene>